<feature type="transmembrane region" description="Helical" evidence="2">
    <location>
        <begin position="12"/>
        <end position="33"/>
    </location>
</feature>
<feature type="transmembrane region" description="Helical" evidence="2">
    <location>
        <begin position="280"/>
        <end position="300"/>
    </location>
</feature>
<organism evidence="3 4">
    <name type="scientific">Thamnocephalis sphaerospora</name>
    <dbReference type="NCBI Taxonomy" id="78915"/>
    <lineage>
        <taxon>Eukaryota</taxon>
        <taxon>Fungi</taxon>
        <taxon>Fungi incertae sedis</taxon>
        <taxon>Zoopagomycota</taxon>
        <taxon>Zoopagomycotina</taxon>
        <taxon>Zoopagomycetes</taxon>
        <taxon>Zoopagales</taxon>
        <taxon>Sigmoideomycetaceae</taxon>
        <taxon>Thamnocephalis</taxon>
    </lineage>
</organism>
<feature type="transmembrane region" description="Helical" evidence="2">
    <location>
        <begin position="69"/>
        <end position="91"/>
    </location>
</feature>
<keyword evidence="2" id="KW-1133">Transmembrane helix</keyword>
<protein>
    <submittedName>
        <fullName evidence="3">Uncharacterized protein</fullName>
    </submittedName>
</protein>
<proteinExistence type="predicted"/>
<evidence type="ECO:0000313" key="3">
    <source>
        <dbReference type="EMBL" id="RKP05506.1"/>
    </source>
</evidence>
<evidence type="ECO:0000256" key="1">
    <source>
        <dbReference type="SAM" id="MobiDB-lite"/>
    </source>
</evidence>
<gene>
    <name evidence="3" type="ORF">THASP1DRAFT_32656</name>
</gene>
<feature type="region of interest" description="Disordered" evidence="1">
    <location>
        <begin position="373"/>
        <end position="392"/>
    </location>
</feature>
<feature type="transmembrane region" description="Helical" evidence="2">
    <location>
        <begin position="103"/>
        <end position="127"/>
    </location>
</feature>
<evidence type="ECO:0000256" key="2">
    <source>
        <dbReference type="SAM" id="Phobius"/>
    </source>
</evidence>
<dbReference type="OrthoDB" id="10354412at2759"/>
<evidence type="ECO:0000313" key="4">
    <source>
        <dbReference type="Proteomes" id="UP000271241"/>
    </source>
</evidence>
<sequence>MTDCNRESTHLVMVYVTVALNISIAAFSAYIIYMRQRHKWSAARLTGIVASAVKIGRYRLLARPVDTMLMLFTLFLLLRPLHVLLCALDIYSTLAARELSVNMTYWVGYWALLVFSVGVMETVLPVLRGRVQRKGAYNIWVPAATAVRFAILVLALAGPAFVGSFGYMAGHYGDLGRWDKFSHYQRIAWLGWSVNMLLVCFIASYFSIALALLLRERTRRLRDGKSDPVPPPASYDSSDYQIHWSLPHGFRGGTDLEPTSSRNALIEATLRPIRRLQYTMLLNAILLLSGSIFACMWALLDSYLLKRPTFSFIVELLVQAAWWGGFILLILTKVHQTSRERSVMATTHPSGRPVGAGNAHRVDYNNAVEESHLESHTCHEQDGEGNEGDDAHNSYYMSIMDDAFGPAQAGKGPDSIAGLGACSTCATDVVGNVEPQSVLSSSISGGVDAWLTFPHSSPSYTSSPLKTQANLSTDTLLLPAPSLRA</sequence>
<name>A0A4P9XII0_9FUNG</name>
<feature type="transmembrane region" description="Helical" evidence="2">
    <location>
        <begin position="312"/>
        <end position="331"/>
    </location>
</feature>
<keyword evidence="2" id="KW-0812">Transmembrane</keyword>
<dbReference type="Proteomes" id="UP000271241">
    <property type="component" value="Unassembled WGS sequence"/>
</dbReference>
<reference evidence="4" key="1">
    <citation type="journal article" date="2018" name="Nat. Microbiol.">
        <title>Leveraging single-cell genomics to expand the fungal tree of life.</title>
        <authorList>
            <person name="Ahrendt S.R."/>
            <person name="Quandt C.A."/>
            <person name="Ciobanu D."/>
            <person name="Clum A."/>
            <person name="Salamov A."/>
            <person name="Andreopoulos B."/>
            <person name="Cheng J.F."/>
            <person name="Woyke T."/>
            <person name="Pelin A."/>
            <person name="Henrissat B."/>
            <person name="Reynolds N.K."/>
            <person name="Benny G.L."/>
            <person name="Smith M.E."/>
            <person name="James T.Y."/>
            <person name="Grigoriev I.V."/>
        </authorList>
    </citation>
    <scope>NUCLEOTIDE SEQUENCE [LARGE SCALE GENOMIC DNA]</scope>
    <source>
        <strain evidence="4">RSA 1356</strain>
    </source>
</reference>
<feature type="compositionally biased region" description="Basic and acidic residues" evidence="1">
    <location>
        <begin position="373"/>
        <end position="382"/>
    </location>
</feature>
<feature type="transmembrane region" description="Helical" evidence="2">
    <location>
        <begin position="139"/>
        <end position="169"/>
    </location>
</feature>
<dbReference type="EMBL" id="KZ993110">
    <property type="protein sequence ID" value="RKP05506.1"/>
    <property type="molecule type" value="Genomic_DNA"/>
</dbReference>
<feature type="transmembrane region" description="Helical" evidence="2">
    <location>
        <begin position="189"/>
        <end position="214"/>
    </location>
</feature>
<keyword evidence="2" id="KW-0472">Membrane</keyword>
<accession>A0A4P9XII0</accession>
<dbReference type="AlphaFoldDB" id="A0A4P9XII0"/>
<keyword evidence="4" id="KW-1185">Reference proteome</keyword>